<dbReference type="CDD" id="cd03020">
    <property type="entry name" value="DsbA_DsbC_DsbG"/>
    <property type="match status" value="1"/>
</dbReference>
<dbReference type="InterPro" id="IPR033954">
    <property type="entry name" value="DiS-bond_Isoase_DsbC/G"/>
</dbReference>
<evidence type="ECO:0000313" key="10">
    <source>
        <dbReference type="EMBL" id="OGI50931.1"/>
    </source>
</evidence>
<feature type="domain" description="Thioredoxin-like fold" evidence="9">
    <location>
        <begin position="114"/>
        <end position="235"/>
    </location>
</feature>
<protein>
    <recommendedName>
        <fullName evidence="7">Thiol:disulfide interchange protein</fullName>
    </recommendedName>
</protein>
<dbReference type="GO" id="GO:0042597">
    <property type="term" value="C:periplasmic space"/>
    <property type="evidence" value="ECO:0007669"/>
    <property type="project" value="UniProtKB-SubCell"/>
</dbReference>
<dbReference type="Pfam" id="PF10411">
    <property type="entry name" value="DsbC_N"/>
    <property type="match status" value="1"/>
</dbReference>
<sequence>MLRIVLSLFLGLTLATAGADEPDTTRIKAELARAFPRVSFESAKLTPAPVAGLYEVELDTQVFYVTGDGKFVLFGDLVDLNTRASLTEERRGKIVSGLFDQVGEQNMIVIAPRKTKRTITVFTDVDCPYCAKLHLDVPELNKHGVKVRYLLYPRNGLGTETYRRSVAVWCAPDRVKAVGIAKAGGKLELKTCPNPVEQIYRLGQRVEISGTPTIFLDNGRRLAGYVAPARLLALLGLAAE</sequence>
<dbReference type="AlphaFoldDB" id="A0A1F6U0Q6"/>
<dbReference type="PANTHER" id="PTHR35272:SF3">
    <property type="entry name" value="THIOL:DISULFIDE INTERCHANGE PROTEIN DSBC"/>
    <property type="match status" value="1"/>
</dbReference>
<dbReference type="EMBL" id="MFTA01000072">
    <property type="protein sequence ID" value="OGI50931.1"/>
    <property type="molecule type" value="Genomic_DNA"/>
</dbReference>
<dbReference type="Pfam" id="PF13098">
    <property type="entry name" value="Thioredoxin_2"/>
    <property type="match status" value="1"/>
</dbReference>
<dbReference type="InterPro" id="IPR012336">
    <property type="entry name" value="Thioredoxin-like_fold"/>
</dbReference>
<dbReference type="InterPro" id="IPR036249">
    <property type="entry name" value="Thioredoxin-like_sf"/>
</dbReference>
<dbReference type="InterPro" id="IPR009094">
    <property type="entry name" value="DiS-bond_isomerase_DsbC/G_N_sf"/>
</dbReference>
<evidence type="ECO:0000256" key="2">
    <source>
        <dbReference type="ARBA" id="ARBA00009813"/>
    </source>
</evidence>
<dbReference type="Gene3D" id="3.40.30.10">
    <property type="entry name" value="Glutaredoxin"/>
    <property type="match status" value="1"/>
</dbReference>
<evidence type="ECO:0000259" key="8">
    <source>
        <dbReference type="Pfam" id="PF10411"/>
    </source>
</evidence>
<feature type="chain" id="PRO_5010008680" description="Thiol:disulfide interchange protein" evidence="7">
    <location>
        <begin position="20"/>
        <end position="240"/>
    </location>
</feature>
<comment type="subcellular location">
    <subcellularLocation>
        <location evidence="1 7">Periplasm</location>
    </subcellularLocation>
</comment>
<keyword evidence="6 7" id="KW-0676">Redox-active center</keyword>
<comment type="similarity">
    <text evidence="2 7">Belongs to the thioredoxin family. DsbC subfamily.</text>
</comment>
<feature type="signal peptide" evidence="7">
    <location>
        <begin position="1"/>
        <end position="19"/>
    </location>
</feature>
<organism evidence="10 11">
    <name type="scientific">Candidatus Muproteobacteria bacterium RIFCSPHIGHO2_02_FULL_65_16</name>
    <dbReference type="NCBI Taxonomy" id="1817766"/>
    <lineage>
        <taxon>Bacteria</taxon>
        <taxon>Pseudomonadati</taxon>
        <taxon>Pseudomonadota</taxon>
        <taxon>Candidatus Muproteobacteria</taxon>
    </lineage>
</organism>
<keyword evidence="4 7" id="KW-0574">Periplasm</keyword>
<evidence type="ECO:0000256" key="1">
    <source>
        <dbReference type="ARBA" id="ARBA00004418"/>
    </source>
</evidence>
<dbReference type="SUPFAM" id="SSF52833">
    <property type="entry name" value="Thioredoxin-like"/>
    <property type="match status" value="1"/>
</dbReference>
<evidence type="ECO:0000256" key="3">
    <source>
        <dbReference type="ARBA" id="ARBA00022729"/>
    </source>
</evidence>
<gene>
    <name evidence="10" type="ORF">A3B81_03305</name>
</gene>
<proteinExistence type="inferred from homology"/>
<dbReference type="InterPro" id="IPR051470">
    <property type="entry name" value="Thiol:disulfide_interchange"/>
</dbReference>
<evidence type="ECO:0000256" key="4">
    <source>
        <dbReference type="ARBA" id="ARBA00022764"/>
    </source>
</evidence>
<dbReference type="Gene3D" id="3.10.450.70">
    <property type="entry name" value="Disulphide bond isomerase, DsbC/G, N-terminal"/>
    <property type="match status" value="1"/>
</dbReference>
<reference evidence="10 11" key="1">
    <citation type="journal article" date="2016" name="Nat. Commun.">
        <title>Thousands of microbial genomes shed light on interconnected biogeochemical processes in an aquifer system.</title>
        <authorList>
            <person name="Anantharaman K."/>
            <person name="Brown C.T."/>
            <person name="Hug L.A."/>
            <person name="Sharon I."/>
            <person name="Castelle C.J."/>
            <person name="Probst A.J."/>
            <person name="Thomas B.C."/>
            <person name="Singh A."/>
            <person name="Wilkins M.J."/>
            <person name="Karaoz U."/>
            <person name="Brodie E.L."/>
            <person name="Williams K.H."/>
            <person name="Hubbard S.S."/>
            <person name="Banfield J.F."/>
        </authorList>
    </citation>
    <scope>NUCLEOTIDE SEQUENCE [LARGE SCALE GENOMIC DNA]</scope>
</reference>
<feature type="domain" description="Disulphide bond isomerase DsbC/G N-terminal" evidence="8">
    <location>
        <begin position="19"/>
        <end position="88"/>
    </location>
</feature>
<evidence type="ECO:0000313" key="11">
    <source>
        <dbReference type="Proteomes" id="UP000179362"/>
    </source>
</evidence>
<dbReference type="InterPro" id="IPR018950">
    <property type="entry name" value="DiS-bond_isomerase_DsbC/G_N"/>
</dbReference>
<evidence type="ECO:0000256" key="6">
    <source>
        <dbReference type="ARBA" id="ARBA00023284"/>
    </source>
</evidence>
<keyword evidence="5" id="KW-1015">Disulfide bond</keyword>
<comment type="caution">
    <text evidence="10">The sequence shown here is derived from an EMBL/GenBank/DDBJ whole genome shotgun (WGS) entry which is preliminary data.</text>
</comment>
<evidence type="ECO:0000256" key="7">
    <source>
        <dbReference type="RuleBase" id="RU364038"/>
    </source>
</evidence>
<dbReference type="PANTHER" id="PTHR35272">
    <property type="entry name" value="THIOL:DISULFIDE INTERCHANGE PROTEIN DSBC-RELATED"/>
    <property type="match status" value="1"/>
</dbReference>
<dbReference type="Proteomes" id="UP000179362">
    <property type="component" value="Unassembled WGS sequence"/>
</dbReference>
<comment type="function">
    <text evidence="7">Required for disulfide bond formation in some periplasmic proteins. Acts by transferring its disulfide bond to other proteins and is reduced in the process.</text>
</comment>
<evidence type="ECO:0000256" key="5">
    <source>
        <dbReference type="ARBA" id="ARBA00023157"/>
    </source>
</evidence>
<keyword evidence="3 7" id="KW-0732">Signal</keyword>
<name>A0A1F6U0Q6_9PROT</name>
<dbReference type="SUPFAM" id="SSF54423">
    <property type="entry name" value="DsbC/DsbG N-terminal domain-like"/>
    <property type="match status" value="1"/>
</dbReference>
<evidence type="ECO:0000259" key="9">
    <source>
        <dbReference type="Pfam" id="PF13098"/>
    </source>
</evidence>
<accession>A0A1F6U0Q6</accession>